<evidence type="ECO:0000313" key="4">
    <source>
        <dbReference type="EMBL" id="CDW82606.1"/>
    </source>
</evidence>
<protein>
    <submittedName>
        <fullName evidence="4">Serine proteinase inhibitor (Ku family) partial</fullName>
    </submittedName>
</protein>
<feature type="domain" description="IPT/TIG" evidence="3">
    <location>
        <begin position="2477"/>
        <end position="2547"/>
    </location>
</feature>
<feature type="compositionally biased region" description="Basic and acidic residues" evidence="1">
    <location>
        <begin position="4600"/>
        <end position="4609"/>
    </location>
</feature>
<evidence type="ECO:0000313" key="5">
    <source>
        <dbReference type="Proteomes" id="UP000039865"/>
    </source>
</evidence>
<proteinExistence type="predicted"/>
<dbReference type="Gene3D" id="2.60.40.10">
    <property type="entry name" value="Immunoglobulins"/>
    <property type="match status" value="4"/>
</dbReference>
<feature type="transmembrane region" description="Helical" evidence="2">
    <location>
        <begin position="4924"/>
        <end position="4946"/>
    </location>
</feature>
<dbReference type="Pfam" id="PF01833">
    <property type="entry name" value="TIG"/>
    <property type="match status" value="2"/>
</dbReference>
<feature type="transmembrane region" description="Helical" evidence="2">
    <location>
        <begin position="4419"/>
        <end position="4438"/>
    </location>
</feature>
<feature type="transmembrane region" description="Helical" evidence="2">
    <location>
        <begin position="4466"/>
        <end position="4486"/>
    </location>
</feature>
<feature type="region of interest" description="Disordered" evidence="1">
    <location>
        <begin position="4600"/>
        <end position="4685"/>
    </location>
</feature>
<keyword evidence="2" id="KW-0472">Membrane</keyword>
<dbReference type="PANTHER" id="PTHR47236:SF4">
    <property type="entry name" value="GENE 9195-RELATED"/>
    <property type="match status" value="1"/>
</dbReference>
<feature type="transmembrane region" description="Helical" evidence="2">
    <location>
        <begin position="4350"/>
        <end position="4371"/>
    </location>
</feature>
<feature type="region of interest" description="Disordered" evidence="1">
    <location>
        <begin position="4714"/>
        <end position="4743"/>
    </location>
</feature>
<evidence type="ECO:0000256" key="1">
    <source>
        <dbReference type="SAM" id="MobiDB-lite"/>
    </source>
</evidence>
<dbReference type="CDD" id="cd00102">
    <property type="entry name" value="IPT"/>
    <property type="match status" value="1"/>
</dbReference>
<dbReference type="InterPro" id="IPR014756">
    <property type="entry name" value="Ig_E-set"/>
</dbReference>
<gene>
    <name evidence="4" type="primary">Contig7360.g7870</name>
    <name evidence="4" type="ORF">STYLEM_11639</name>
</gene>
<dbReference type="SUPFAM" id="SSF81296">
    <property type="entry name" value="E set domains"/>
    <property type="match status" value="2"/>
</dbReference>
<feature type="compositionally biased region" description="Acidic residues" evidence="1">
    <location>
        <begin position="4725"/>
        <end position="4739"/>
    </location>
</feature>
<keyword evidence="5" id="KW-1185">Reference proteome</keyword>
<dbReference type="OrthoDB" id="287164at2759"/>
<dbReference type="InterPro" id="IPR002909">
    <property type="entry name" value="IPT_dom"/>
</dbReference>
<dbReference type="SMART" id="SM01411">
    <property type="entry name" value="Ephrin_rec_like"/>
    <property type="match status" value="5"/>
</dbReference>
<keyword evidence="2" id="KW-0812">Transmembrane</keyword>
<keyword evidence="2" id="KW-1133">Transmembrane helix</keyword>
<feature type="compositionally biased region" description="Basic and acidic residues" evidence="1">
    <location>
        <begin position="4714"/>
        <end position="4724"/>
    </location>
</feature>
<organism evidence="4 5">
    <name type="scientific">Stylonychia lemnae</name>
    <name type="common">Ciliate</name>
    <dbReference type="NCBI Taxonomy" id="5949"/>
    <lineage>
        <taxon>Eukaryota</taxon>
        <taxon>Sar</taxon>
        <taxon>Alveolata</taxon>
        <taxon>Ciliophora</taxon>
        <taxon>Intramacronucleata</taxon>
        <taxon>Spirotrichea</taxon>
        <taxon>Stichotrichia</taxon>
        <taxon>Sporadotrichida</taxon>
        <taxon>Oxytrichidae</taxon>
        <taxon>Stylonychinae</taxon>
        <taxon>Stylonychia</taxon>
    </lineage>
</organism>
<dbReference type="EMBL" id="CCKQ01011068">
    <property type="protein sequence ID" value="CDW82606.1"/>
    <property type="molecule type" value="Genomic_DNA"/>
</dbReference>
<feature type="transmembrane region" description="Helical" evidence="2">
    <location>
        <begin position="4307"/>
        <end position="4329"/>
    </location>
</feature>
<dbReference type="InParanoid" id="A0A078AL50"/>
<sequence>MIHQLLRNQTALQFEIQIIDFIKVVHLESTVKFAKSLVLNSYGPDILVRNQINHIKLKFSNLIINSEMFLVQCNNRTLDPFNIAFLNDSAVVIKLDEQHILNHKIVVCIFANSINGNYQEIKLSVTENLLIQNITAFALSNQTTQINFMFDRQIVRQFHSSIYCHFSYSNITHLVRSDIDFDTVACYVKYKGYSYVNIQVIQIFGINQHFLAHVTGNYLKAEQILQGYKFDVYQLTLIGILKFTLSSKQSYISILNSIKSQLDQVNPESQTDEQFPIINYLIQGNQTIQREEFNLNDNTNLNNTSFEKNLTIDTISQQLLENLQDKHRNINFDMLGQQYTIDRKNISPHNVALNEKESIAMNQLNERRINSIFDTSQFGKFLNQVPHFGRITSIMNEYPDIKHFQARLNGVYGEFFKFIPIQTTLPDQFTSSIIQSISELSQSRMIHEINSISTHLIFTRRENFILVQADSFPSEDISVRLVLVRIAATQIKNNVKYQDYFQIEPFTIHNSTHATFKIDPGIASGLYKVSLMINFKDSKSFLYLIAIRQALTDYKLEQIQPQNRLVAIAFNGTLNLTFSNTDFPLFDKIKKRIPQLDDLKLICMIQEGNNRIISKGIAQQLTQEQYSCKLDLLKNSSIVENSLVYAFQHIKVRFQISYSKIIQQTIIDDVNLQLVLKPQLISVTRGKFILQSYHNANISFTMSNFVQDKTYCFLKDSSWGKVIKLPNQELYWCSIQLKTQMINSQISIGNNIDDISQLDANFDNNDNIWKSNQQVYFIQSQFFNPAPKIEPQHFRLFTNQKESIQIVAQQSKIAFENYQSIKLNCKFYKQDDDTQILFETPCNFISNRLDAINIYIKPFSLNKGTFKIQFSIDELYDSQIFEIITFEVIPNPWLTDLYPRYFLKSSTLDKNIMMIGRGYDELKSNEPLLYCILQFQSQGRQILQTKGLKAKVITDSVIRCSIDIKQQLFISSNINGLNNVYFRMGLHLSNKEIQFTTIKGHIFQIQSSLQLNQLYSEPTFFTQNTQQSNTNLKIYTSRSQILREDSNDLYNVEFICSFYENNNHQNLVTESSLETIHYNYLADASQIECQIPKVGELKNANEGDFLDLIIHIVRTPKLYTSYIDIQKEKITNNALKVKLVPKPVITRIFPAYVYNLALIQQITIYGQHFINSFALQCQFESQFHNQTVKAMYDNNGKIYCSIVSLKEMNQQITLTISNDYGETESNPIQLNIVRNLPYIKTLISPIQIYSNTKTDIIVQGTFLENLNKLAIKVKQARALELVFYCNKTLSDISLATCYDLILPKQGKYQVYIIPNEDISQLLKTGLILDVAQFIQANYVQPQTTQIQLQQPLILETPVVVQSLDKNLVSFGQVLIIRGMYFKSNLEYYVTLQFNTQDQLFYSKAIFISTTELTWTFDLPLQTNMNGKCGLIKIKDSLGRTFQAVARSHIKMSTLCFLTDFKIDNLSLKEFPFSFSTANYVTDLVISEQSFQEIFLNDEIFQQLTTIKLVYENIGEQQCYFKKEQMFLRCEIQYNLDYSKSQARLWIKINDIFQFAVPQNFRYYHYLKILSINPASQLMQLVDEELLITGDHFINNNKLYCIYQGNFIKKLVIPAIYKSDQSLKCPLPSQIYDNRQIKVDITLDPDYFQQLNVSISGITLNLVRNNLPAIDFNALHPQPNYNYQQLKQAQETKEIAFQTVFNNSMKSYLQAITITSVDKTQLLTGPWMNQIIVSISNLNSDQLFLQRIRCVLTTQFNSHDYLNIISDDHLINKDLNQIECFFKKEIIKEATYCLEFKIIEPNFQTSTCQKSIKISHIPTISVIQSQQLNTNNYLIDTQLMGYYLNNWSTSWLCFIYYFSDDLNFPFKIKYDSLPASVLSINKKLKCAFSDILHFYTIINQIQIEGITNVQDYFYDKSSKILDKNIHPVFIQSHLVAIVDTEKFDHTLTFQYDYFQSQQFQEIYHPNAMIGISGFFLNNTQFDIRAKLRFVLDNSIITYSGACIKISSSYIQCQLPSSFAQYGDYLVSLNEVPTGFQLSDENILQIVILPKPVIQSISQTSYVAAISFNKESPTFINQYKVTFTPSSNQMYLNLYKQKFQSSTICKLGGYQLDVKINSTWISDSVLQCTFYNYYDIQPRCLEVSINNGRNFTSNCLATVSSTRLPLAYSYSPTQTLLKNPTTITITGKNFLNSQLYQCYFAPYQTGSQATIKQEDLSYNVNAIYVSSISLTCQLPVSIQNYTNQISIFLFQQGLKIVKFQMPFTYLDYIDILKIFPLRGTKMGGTPIILKVDHLPNSSISSTYTPSCLFSFDFFQTGTQFTVGALILNQTHIKCFSPNVNSYFNDLTEFYKDIFIAVNDLDGIYRRQQQAVFTYIKDYQLTGISPTESYLDQQVTLKIYGTNLLNVHSLILKMVVAQTGEVHYFRQHILFIDDKTLIISMPTVRDWRFKQDRKIKLYLSLNDGVDWTSQDIVHTFYDEPQMTRLNKNTANLKGNVSISIYGINFRNDITQCLFGPLTAPATIVSPNEVKCLAPPSEKNQVVRMNLLISNNYVIRFAYIYFYFEDATQINEVVPQEGFIAGGNSVKIIGNFSLFWDKHFDLYFGIQLISNFILKSETVIQIIVPPVATPQDVTITFVYEKLIYNNETIYYTYKIYSELASIVPDYGPTSGGTLIEVRGERFDDQAYCFLDGTIIKPIIINKTLMLCESPRHDEEQDLLFELEFNGGVYQTSTGLTYSYYNDVQINYLDPPYISMNAGINNVDVKVFGFGFINTPNLRIRVDEKIITPTYISNRIIQFKAPNVLQEGPYFVFVSNNGIDFQRGSSNVVLTYYRFFGIFSLSITKVQIGNELKITVYGYNFPTQGTFYCIYGKTSKYPYSQTNILAELNTTNQFKCNIPTYLGILNAYTQIDFRVSYNLQEYYGDLSLFYYPPIELDYFQNTEITQSQSLIVLTVFGKNYINTANELTCLLQNSKTQAKAFNILFIEDNQILCSFDMLDSGFYDLYISNNGLQYIKASEQLQILDSIQVYNVEPKIILSNMKQQFIYVEANNLLTDSQCLFEIINSDYKLIVPTRDIIPGQLLNSNLLICQTPDYKDMGSVDVNIRITYGLQPLKTQSASYIQIKFLDRCPPGYACRDNRLFECPKGHFCLGGGQSQLPRPCPIGYFQDKPQSSYCKGCLKGFLCPFNGMENPIVCPEGFICSREKLNSPDQQCSKGSYCFNGTQSEDILDTNYFLGLPFKCTPGSYCRIGMKTGVVTYNSNSSNPSPCKQGMICHEGSEDVGGVGACPAGYFCPFNNDIGIPCPPRHYCPDRGNSMPLQCPKGTFNMHYGQKNCTQCTLGRYCPIQGLFLPLICPPGYACNKEALIIPDNLCKAGHICLGGVMSASSVKGRSCYMTYTIGGVNPCQYGVLVEAGSLKYRSAEKFYNYFYNISVCCMNGTEVSNYVAGIGKNIGMVKVFQGYSYIVNSTGTGSGKTFVHQWDGMRIVDKAAFNQGLNDSDNLPVPVSKHRNLIKNYFQLQYTNYMQKICPGGFLCLEGVYTFKADNYLISTPFPCPLGSYCLKGSDSVIGTGLCPIGFFCPTQTEFPQEAEEGFYTGTPGAVEAQQCQPGTFALGTKSATCSQCPNGYECKDKGTSTPSICHAGYYRSITESNVCTACPKGTFSFERGIRDQLECLECPPGRICENEAYRNITSSIPCTDGQVCSSGSGARETKQCPEGFYCPKETTPFTKHNNKCEAGFFCRIGTGESTKTRDTCPQTYFCPSGTGELSAVEDPADYTAYASDPPTRCPQGSGNDGQDTKSHIHNCTIDAQFKLLVGEIDIRDLQAGTTSGTTSRLLFSSPSQIYGRRLETNIYTRENPILQDLYEIDYILGDFFDQPDYETKASPWEEFINFKRKYVTRWSPLNMTLISDYEEMEELSDEALLTNVPNVIFELNPSSFALITLDLRHLRDEDIDWTYGEDYQISITVNSELKIEDESFPIQMPEQFLSEKTDKSQVLELSLFALEKIRFRVDILLYNSLFLNYKYLFVNTTSVEIRKPNRASFGTEQTFIASLVNEYQISLPLNIPKQMPDKVSLPSNLVSFAYSQDNWDPIQHKQQKNRNIWIPSSLYWGDRSRINLPFLPFFSNCKGFGKHIPFWALMEQNYQCTLIPQNETLWMTEYSFGLKPTADVCETVEIDCIYDEIFDTNQPLQRWFEIEAQTPLFDITVNPALFEDLVDADFDSTQVFNVFPMFEGDFSGLVPKQIQLTLSYYQVDESLKRIIIAELLYDQFEELTEAENSGAEIVSYKLTFSFQPLSHQDLTINFAFGWDFYVVLYLIVGMIAVFDVFVFMVYHRLICRPSPGKTLAKFKFISYLKLTIPPALWGIVLAMIPITAGNFFISALYPCDDATGAGQCIKTLFDNIKDDPNNVEVDYQSLRVGRCGTSFLVMGAYIIYVGLTILIPDKTNHNRVPEAFDGNVWEFYAWKRSNMVFVSVFLLFFELAIIQFSFSPTYGDNIWYMIGLMKIVQILAENLIERCLEEALLVSPLSVSIGVMQGLITFGASNFLDFLNGFFIEIGIQMFERPYLEPIVGVIQDYLEEKIPLVYTSLVKWIRNEDELADKKQVQTIQKEDGEGQDLNKTNDNDRTAMSQQNEGGEEEDGQKKEKLMFEGDSQESSRSEIYYSEDSSFHSRNEEDVFDDNPNAYLLNQNDMNQSEIASVDLSKEIKELRLKIKKSKEQIKDEKKNEEDEKQEDEEEFEDFDEYQDRKDDSANESDIKLDQDVEQQLVEPLLDCFVGYANDTLSLLYQPFFTALLWIFYDETIVANLYGIKIQDFVYYFLFNIVIIPFQITIDIFFHNILEWYNDLPVHDYLDYLAFRFKTRKTRWKGNETTTNVYIEETLRSLDQLCFSSQYFFVVTLYVSGITQLLLGIQILLWEKQYNIFGDFGTLPLVGFMMSLCIVTHRLCLFFGKILKIWKIDETMEKLEKKDEDMSIALLFNRILEPEKFKNMNGNKDTPDDVKFDPKKWRLIDRIKLDEETNKIDLMTDRMIAQTFRDMFMKYNKPWIQEQMYEVFTPRTLFMYRKDIIDQFKKVLGNIQPNVSLDSENSNESKQDNTDSLLLNSADLQKEIFKKKKKFVPTQEELDWVKANDVPTTRAIIRFWILRARMKQKVRIQVNKMIDSQIKKNCLYCKATFGLKAELIQNIEDLFYEFLKDKNQDLVNYDILKWQRYFLRKASIRTICIDCTTAIEKFHLRVRKQIKVKEETGKIPNIDDDEIDEVDDSIDDSIGLQKRKNKIKAISQGAKLVIKNFIGNARKRLRNPKRQRLWIPEDAENLDKQE</sequence>
<reference evidence="4 5" key="1">
    <citation type="submission" date="2014-06" db="EMBL/GenBank/DDBJ databases">
        <authorList>
            <person name="Swart Estienne"/>
        </authorList>
    </citation>
    <scope>NUCLEOTIDE SEQUENCE [LARGE SCALE GENOMIC DNA]</scope>
    <source>
        <strain evidence="4 5">130c</strain>
    </source>
</reference>
<evidence type="ECO:0000259" key="3">
    <source>
        <dbReference type="Pfam" id="PF01833"/>
    </source>
</evidence>
<dbReference type="InterPro" id="IPR013783">
    <property type="entry name" value="Ig-like_fold"/>
</dbReference>
<dbReference type="PANTHER" id="PTHR47236">
    <property type="entry name" value="GENE, 32742-RELATED-RELATED"/>
    <property type="match status" value="1"/>
</dbReference>
<feature type="domain" description="IPT/TIG" evidence="3">
    <location>
        <begin position="2656"/>
        <end position="2735"/>
    </location>
</feature>
<name>A0A078AL50_STYLE</name>
<accession>A0A078AL50</accession>
<feature type="transmembrane region" description="Helical" evidence="2">
    <location>
        <begin position="4518"/>
        <end position="4539"/>
    </location>
</feature>
<feature type="transmembrane region" description="Helical" evidence="2">
    <location>
        <begin position="4811"/>
        <end position="4832"/>
    </location>
</feature>
<dbReference type="Gene3D" id="2.10.50.10">
    <property type="entry name" value="Tumor Necrosis Factor Receptor, subunit A, domain 2"/>
    <property type="match status" value="1"/>
</dbReference>
<feature type="transmembrane region" description="Helical" evidence="2">
    <location>
        <begin position="4889"/>
        <end position="4912"/>
    </location>
</feature>
<evidence type="ECO:0000256" key="2">
    <source>
        <dbReference type="SAM" id="Phobius"/>
    </source>
</evidence>
<dbReference type="Proteomes" id="UP000039865">
    <property type="component" value="Unassembled WGS sequence"/>
</dbReference>